<organism evidence="2 3">
    <name type="scientific">Helicobacter valdiviensis</name>
    <dbReference type="NCBI Taxonomy" id="1458358"/>
    <lineage>
        <taxon>Bacteria</taxon>
        <taxon>Pseudomonadati</taxon>
        <taxon>Campylobacterota</taxon>
        <taxon>Epsilonproteobacteria</taxon>
        <taxon>Campylobacterales</taxon>
        <taxon>Helicobacteraceae</taxon>
        <taxon>Helicobacter</taxon>
    </lineage>
</organism>
<dbReference type="EMBL" id="NBIU01000019">
    <property type="protein sequence ID" value="PZT47868.1"/>
    <property type="molecule type" value="Genomic_DNA"/>
</dbReference>
<dbReference type="OrthoDB" id="5325519at2"/>
<dbReference type="AlphaFoldDB" id="A0A2W6MXG1"/>
<sequence>MFWVIFACVIVAIILLMQILVRLEIIDAKFKIWLGVALLLIGVGIGVFNFYQEKGDKELTYLAQKFLEGSVLVCIDKDKEIQADNKKFNFISGTMTLVDKEKNIQTLSLKRCKIKE</sequence>
<keyword evidence="3" id="KW-1185">Reference proteome</keyword>
<keyword evidence="1" id="KW-0472">Membrane</keyword>
<evidence type="ECO:0000313" key="3">
    <source>
        <dbReference type="Proteomes" id="UP000249746"/>
    </source>
</evidence>
<gene>
    <name evidence="2" type="ORF">B6S12_06810</name>
</gene>
<accession>A0A2W6MXG1</accession>
<evidence type="ECO:0000313" key="2">
    <source>
        <dbReference type="EMBL" id="PZT47868.1"/>
    </source>
</evidence>
<comment type="caution">
    <text evidence="2">The sequence shown here is derived from an EMBL/GenBank/DDBJ whole genome shotgun (WGS) entry which is preliminary data.</text>
</comment>
<protein>
    <submittedName>
        <fullName evidence="2">Uncharacterized protein</fullName>
    </submittedName>
</protein>
<name>A0A2W6MXG1_9HELI</name>
<proteinExistence type="predicted"/>
<reference evidence="2 3" key="1">
    <citation type="submission" date="2017-03" db="EMBL/GenBank/DDBJ databases">
        <title>Genomic and clinical evidence uncovers the enterohepatic species Helicobacter valdiviensis as a potential human intestinal pathogen.</title>
        <authorList>
            <person name="Fresia P."/>
            <person name="Jara R."/>
            <person name="Sierra R."/>
            <person name="Ferres I."/>
            <person name="Greif G."/>
            <person name="Iraola G."/>
            <person name="Collado L."/>
        </authorList>
    </citation>
    <scope>NUCLEOTIDE SEQUENCE [LARGE SCALE GENOMIC DNA]</scope>
    <source>
        <strain evidence="2 3">WBE14</strain>
    </source>
</reference>
<feature type="transmembrane region" description="Helical" evidence="1">
    <location>
        <begin position="32"/>
        <end position="51"/>
    </location>
</feature>
<keyword evidence="1" id="KW-1133">Transmembrane helix</keyword>
<dbReference type="Proteomes" id="UP000249746">
    <property type="component" value="Unassembled WGS sequence"/>
</dbReference>
<dbReference type="RefSeq" id="WP_111230057.1">
    <property type="nucleotide sequence ID" value="NZ_NBIU01000019.1"/>
</dbReference>
<evidence type="ECO:0000256" key="1">
    <source>
        <dbReference type="SAM" id="Phobius"/>
    </source>
</evidence>
<keyword evidence="1" id="KW-0812">Transmembrane</keyword>